<dbReference type="PANTHER" id="PTHR24136">
    <property type="entry name" value="SOWAH (DROSOPHILA) HOMOLOG"/>
    <property type="match status" value="1"/>
</dbReference>
<name>A0A1V4JQY1_PATFA</name>
<feature type="repeat" description="ANK" evidence="6">
    <location>
        <begin position="99"/>
        <end position="131"/>
    </location>
</feature>
<dbReference type="Gene3D" id="1.25.40.20">
    <property type="entry name" value="Ankyrin repeat-containing domain"/>
    <property type="match status" value="1"/>
</dbReference>
<dbReference type="PROSITE" id="PS50088">
    <property type="entry name" value="ANK_REPEAT"/>
    <property type="match status" value="1"/>
</dbReference>
<dbReference type="InterPro" id="IPR036770">
    <property type="entry name" value="Ankyrin_rpt-contain_sf"/>
</dbReference>
<keyword evidence="3" id="KW-0677">Repeat</keyword>
<dbReference type="UniPathway" id="UPA00143"/>
<dbReference type="CDD" id="cd03723">
    <property type="entry name" value="SOCS_ASB4_ASB18"/>
    <property type="match status" value="1"/>
</dbReference>
<feature type="domain" description="SOCS box" evidence="8">
    <location>
        <begin position="223"/>
        <end position="261"/>
    </location>
</feature>
<reference evidence="9 10" key="1">
    <citation type="submission" date="2016-02" db="EMBL/GenBank/DDBJ databases">
        <title>Band-tailed pigeon sequencing and assembly.</title>
        <authorList>
            <person name="Soares A.E."/>
            <person name="Novak B.J."/>
            <person name="Rice E.S."/>
            <person name="O'Connell B."/>
            <person name="Chang D."/>
            <person name="Weber S."/>
            <person name="Shapiro B."/>
        </authorList>
    </citation>
    <scope>NUCLEOTIDE SEQUENCE [LARGE SCALE GENOMIC DNA]</scope>
    <source>
        <strain evidence="9">BTP2013</strain>
        <tissue evidence="9">Blood</tissue>
    </source>
</reference>
<evidence type="ECO:0000259" key="8">
    <source>
        <dbReference type="PROSITE" id="PS50225"/>
    </source>
</evidence>
<evidence type="ECO:0000256" key="1">
    <source>
        <dbReference type="ARBA" id="ARBA00004906"/>
    </source>
</evidence>
<proteinExistence type="inferred from homology"/>
<gene>
    <name evidence="9" type="ORF">AV530_001444</name>
</gene>
<dbReference type="STRING" id="372326.A0A1V4JQY1"/>
<dbReference type="FunFam" id="1.10.750.20:FF:000001">
    <property type="entry name" value="Ankyrin repeat and SOCS box containing 1"/>
    <property type="match status" value="1"/>
</dbReference>
<dbReference type="EMBL" id="LSYS01006700">
    <property type="protein sequence ID" value="OPJ74612.1"/>
    <property type="molecule type" value="Genomic_DNA"/>
</dbReference>
<protein>
    <recommendedName>
        <fullName evidence="8">SOCS box domain-containing protein</fullName>
    </recommendedName>
</protein>
<dbReference type="PROSITE" id="PS50225">
    <property type="entry name" value="SOCS"/>
    <property type="match status" value="1"/>
</dbReference>
<evidence type="ECO:0000256" key="5">
    <source>
        <dbReference type="ARBA" id="ARBA00023043"/>
    </source>
</evidence>
<evidence type="ECO:0000256" key="2">
    <source>
        <dbReference type="ARBA" id="ARBA00005949"/>
    </source>
</evidence>
<evidence type="ECO:0000313" key="9">
    <source>
        <dbReference type="EMBL" id="OPJ74612.1"/>
    </source>
</evidence>
<accession>A0A1V4JQY1</accession>
<dbReference type="Gene3D" id="1.10.750.20">
    <property type="entry name" value="SOCS box"/>
    <property type="match status" value="1"/>
</dbReference>
<comment type="similarity">
    <text evidence="2">Belongs to the ankyrin SOCS box (ASB) family.</text>
</comment>
<dbReference type="GO" id="GO:0016567">
    <property type="term" value="P:protein ubiquitination"/>
    <property type="evidence" value="ECO:0007669"/>
    <property type="project" value="UniProtKB-UniPathway"/>
</dbReference>
<dbReference type="SMART" id="SM00248">
    <property type="entry name" value="ANK"/>
    <property type="match status" value="2"/>
</dbReference>
<dbReference type="SMART" id="SM00969">
    <property type="entry name" value="SOCS_box"/>
    <property type="match status" value="1"/>
</dbReference>
<keyword evidence="4" id="KW-0833">Ubl conjugation pathway</keyword>
<evidence type="ECO:0000256" key="3">
    <source>
        <dbReference type="ARBA" id="ARBA00022737"/>
    </source>
</evidence>
<feature type="region of interest" description="Disordered" evidence="7">
    <location>
        <begin position="34"/>
        <end position="53"/>
    </location>
</feature>
<evidence type="ECO:0000313" key="10">
    <source>
        <dbReference type="Proteomes" id="UP000190648"/>
    </source>
</evidence>
<dbReference type="InterPro" id="IPR002110">
    <property type="entry name" value="Ankyrin_rpt"/>
</dbReference>
<comment type="pathway">
    <text evidence="1">Protein modification; protein ubiquitination.</text>
</comment>
<dbReference type="GO" id="GO:0035556">
    <property type="term" value="P:intracellular signal transduction"/>
    <property type="evidence" value="ECO:0007669"/>
    <property type="project" value="InterPro"/>
</dbReference>
<dbReference type="InterPro" id="IPR051573">
    <property type="entry name" value="Ankyrin-SOCS_box_domain"/>
</dbReference>
<comment type="caution">
    <text evidence="9">The sequence shown here is derived from an EMBL/GenBank/DDBJ whole genome shotgun (WGS) entry which is preliminary data.</text>
</comment>
<dbReference type="PROSITE" id="PS50297">
    <property type="entry name" value="ANK_REP_REGION"/>
    <property type="match status" value="1"/>
</dbReference>
<organism evidence="9 10">
    <name type="scientific">Patagioenas fasciata monilis</name>
    <dbReference type="NCBI Taxonomy" id="372326"/>
    <lineage>
        <taxon>Eukaryota</taxon>
        <taxon>Metazoa</taxon>
        <taxon>Chordata</taxon>
        <taxon>Craniata</taxon>
        <taxon>Vertebrata</taxon>
        <taxon>Euteleostomi</taxon>
        <taxon>Archelosauria</taxon>
        <taxon>Archosauria</taxon>
        <taxon>Dinosauria</taxon>
        <taxon>Saurischia</taxon>
        <taxon>Theropoda</taxon>
        <taxon>Coelurosauria</taxon>
        <taxon>Aves</taxon>
        <taxon>Neognathae</taxon>
        <taxon>Neoaves</taxon>
        <taxon>Columbimorphae</taxon>
        <taxon>Columbiformes</taxon>
        <taxon>Columbidae</taxon>
        <taxon>Patagioenas</taxon>
    </lineage>
</organism>
<dbReference type="SUPFAM" id="SSF48403">
    <property type="entry name" value="Ankyrin repeat"/>
    <property type="match status" value="1"/>
</dbReference>
<evidence type="ECO:0000256" key="6">
    <source>
        <dbReference type="PROSITE-ProRule" id="PRU00023"/>
    </source>
</evidence>
<dbReference type="PANTHER" id="PTHR24136:SF18">
    <property type="entry name" value="ANKYRIN REPEAT AND SOCS BOX PROTEIN 5"/>
    <property type="match status" value="1"/>
</dbReference>
<dbReference type="Proteomes" id="UP000190648">
    <property type="component" value="Unassembled WGS sequence"/>
</dbReference>
<dbReference type="InterPro" id="IPR001496">
    <property type="entry name" value="SOCS_box"/>
</dbReference>
<keyword evidence="10" id="KW-1185">Reference proteome</keyword>
<keyword evidence="5 6" id="KW-0040">ANK repeat</keyword>
<dbReference type="SUPFAM" id="SSF158235">
    <property type="entry name" value="SOCS box-like"/>
    <property type="match status" value="1"/>
</dbReference>
<dbReference type="OrthoDB" id="194358at2759"/>
<dbReference type="GO" id="GO:0045732">
    <property type="term" value="P:positive regulation of protein catabolic process"/>
    <property type="evidence" value="ECO:0007669"/>
    <property type="project" value="TreeGrafter"/>
</dbReference>
<dbReference type="AlphaFoldDB" id="A0A1V4JQY1"/>
<sequence length="269" mass="30651">MAQETFAFSSSALRSLRLQRELLEREDRRRALARESATRRFLPEPPRPPRRPQYCRDPAVHNALYTGDLLRIKSIFKDETTTNLVMETVSEELVWEPEQDHTPLHNACGNGQPRLARLLLWHGADATVPNCAGYTPLDCALHAVDEYRDQRPEETIALLLDHGAGPVHPKMLKFCCRHPPALEVVLNAYDRIPPAESWVGAVPPELWQEHREFYTSAVRMAGQPRRLQHLARCAVRRHLGARCHLAVPKLSLPPALRRYLQLPLQGTLS</sequence>
<dbReference type="InterPro" id="IPR036036">
    <property type="entry name" value="SOCS_box-like_dom_sf"/>
</dbReference>
<dbReference type="Pfam" id="PF12796">
    <property type="entry name" value="Ank_2"/>
    <property type="match status" value="1"/>
</dbReference>
<evidence type="ECO:0000256" key="7">
    <source>
        <dbReference type="SAM" id="MobiDB-lite"/>
    </source>
</evidence>
<dbReference type="Pfam" id="PF07525">
    <property type="entry name" value="SOCS_box"/>
    <property type="match status" value="1"/>
</dbReference>
<evidence type="ECO:0000256" key="4">
    <source>
        <dbReference type="ARBA" id="ARBA00022786"/>
    </source>
</evidence>